<evidence type="ECO:0000313" key="1">
    <source>
        <dbReference type="EMBL" id="PON84516.1"/>
    </source>
</evidence>
<dbReference type="EMBL" id="JXTC01000161">
    <property type="protein sequence ID" value="PON84516.1"/>
    <property type="molecule type" value="Genomic_DNA"/>
</dbReference>
<reference evidence="2" key="1">
    <citation type="submission" date="2016-06" db="EMBL/GenBank/DDBJ databases">
        <title>Parallel loss of symbiosis genes in relatives of nitrogen-fixing non-legume Parasponia.</title>
        <authorList>
            <person name="Van Velzen R."/>
            <person name="Holmer R."/>
            <person name="Bu F."/>
            <person name="Rutten L."/>
            <person name="Van Zeijl A."/>
            <person name="Liu W."/>
            <person name="Santuari L."/>
            <person name="Cao Q."/>
            <person name="Sharma T."/>
            <person name="Shen D."/>
            <person name="Roswanjaya Y."/>
            <person name="Wardhani T."/>
            <person name="Kalhor M.S."/>
            <person name="Jansen J."/>
            <person name="Van den Hoogen J."/>
            <person name="Gungor B."/>
            <person name="Hartog M."/>
            <person name="Hontelez J."/>
            <person name="Verver J."/>
            <person name="Yang W.-C."/>
            <person name="Schijlen E."/>
            <person name="Repin R."/>
            <person name="Schilthuizen M."/>
            <person name="Schranz E."/>
            <person name="Heidstra R."/>
            <person name="Miyata K."/>
            <person name="Fedorova E."/>
            <person name="Kohlen W."/>
            <person name="Bisseling T."/>
            <person name="Smit S."/>
            <person name="Geurts R."/>
        </authorList>
    </citation>
    <scope>NUCLEOTIDE SEQUENCE [LARGE SCALE GENOMIC DNA]</scope>
    <source>
        <strain evidence="2">cv. RG33-2</strain>
    </source>
</reference>
<accession>A0A2P5EG52</accession>
<dbReference type="AlphaFoldDB" id="A0A2P5EG52"/>
<dbReference type="OrthoDB" id="4062651at2759"/>
<protein>
    <submittedName>
        <fullName evidence="1">Uncharacterized protein</fullName>
    </submittedName>
</protein>
<dbReference type="InParanoid" id="A0A2P5EG52"/>
<gene>
    <name evidence="1" type="ORF">TorRG33x02_197200</name>
</gene>
<organism evidence="1 2">
    <name type="scientific">Trema orientale</name>
    <name type="common">Charcoal tree</name>
    <name type="synonym">Celtis orientalis</name>
    <dbReference type="NCBI Taxonomy" id="63057"/>
    <lineage>
        <taxon>Eukaryota</taxon>
        <taxon>Viridiplantae</taxon>
        <taxon>Streptophyta</taxon>
        <taxon>Embryophyta</taxon>
        <taxon>Tracheophyta</taxon>
        <taxon>Spermatophyta</taxon>
        <taxon>Magnoliopsida</taxon>
        <taxon>eudicotyledons</taxon>
        <taxon>Gunneridae</taxon>
        <taxon>Pentapetalae</taxon>
        <taxon>rosids</taxon>
        <taxon>fabids</taxon>
        <taxon>Rosales</taxon>
        <taxon>Cannabaceae</taxon>
        <taxon>Trema</taxon>
    </lineage>
</organism>
<name>A0A2P5EG52_TREOI</name>
<evidence type="ECO:0000313" key="2">
    <source>
        <dbReference type="Proteomes" id="UP000237000"/>
    </source>
</evidence>
<keyword evidence="2" id="KW-1185">Reference proteome</keyword>
<proteinExistence type="predicted"/>
<comment type="caution">
    <text evidence="1">The sequence shown here is derived from an EMBL/GenBank/DDBJ whole genome shotgun (WGS) entry which is preliminary data.</text>
</comment>
<dbReference type="Proteomes" id="UP000237000">
    <property type="component" value="Unassembled WGS sequence"/>
</dbReference>
<sequence length="232" mass="26841">MRNDITSFVQYDLESLYEEWEQYKGLLRRFPHHGIPKLLQVQTFYNSLESSTRTTIHIAAGEVLMGKSIDEAYNLPEEMAFNNYKWPSERMLPMKTIVAHEVDAITALSVQIGTSSKKFDTMGVHAIQSSFVVCEICNGNHTKDGYPSNMESMQYVVNYNWQQNNLHSNFYNLGWKNHPNFLWSNNNQRPSSSLNNRPMYPPGFPSQPPIQEKKPFLEDLFAQYMSKNGTIL</sequence>